<evidence type="ECO:0000256" key="4">
    <source>
        <dbReference type="ARBA" id="ARBA00022692"/>
    </source>
</evidence>
<evidence type="ECO:0000256" key="8">
    <source>
        <dbReference type="SAM" id="SignalP"/>
    </source>
</evidence>
<accession>A0ABV4JRN8</accession>
<keyword evidence="10" id="KW-1185">Reference proteome</keyword>
<protein>
    <submittedName>
        <fullName evidence="9">OmpP1/FadL family transporter</fullName>
    </submittedName>
</protein>
<sequence>MKRHFLSIVASCVLLLAVATSASAAGFALYEWSARGNALGGTLVGRADDPSAVAYNPAGITQLEGTQLAVGVSLASPYSEVVTTAPSGATTTTDSESAIFAIPHFYVTHKINDKWAVGFGEFSRFGLGFLYDKDKFPGATNVYDAKIQTISLNPNVAYKITDRLSAAVGIEYVYVDVAIKKNYLLGGTSKLNGSGDGIAVTAGLHYKLDNWRFGVGYHSQAKVDAEGDTKISGANAAAAAFYHALPDGKYDTKTSIVLPDMISFGITYYPIEELSIEFAAINTRWSTYKNFDLTLDTPAGDKLVEQPKDWNDVWRLSLGAEYAINDNWTIRGSYSYDEAPEDAKYVDYMIPAADRHLFGAGVGYKIDNWTIDLAYTYILAEGVDYDDSVASGVTDGKSKNGVTHMGALTVGYAF</sequence>
<dbReference type="PANTHER" id="PTHR35093">
    <property type="entry name" value="OUTER MEMBRANE PROTEIN NMB0088-RELATED"/>
    <property type="match status" value="1"/>
</dbReference>
<evidence type="ECO:0000256" key="2">
    <source>
        <dbReference type="ARBA" id="ARBA00008163"/>
    </source>
</evidence>
<reference evidence="9 10" key="1">
    <citation type="submission" date="2024-07" db="EMBL/GenBank/DDBJ databases">
        <title>Active virus-host system and metabolic interactions in a Lokiarchaeon culture.</title>
        <authorList>
            <person name="Ponce Toledo R.I."/>
            <person name="Rodrigues Oliveira T."/>
            <person name="Schleper C."/>
        </authorList>
    </citation>
    <scope>NUCLEOTIDE SEQUENCE [LARGE SCALE GENOMIC DNA]</scope>
    <source>
        <strain evidence="9 10">B35</strain>
    </source>
</reference>
<keyword evidence="5 8" id="KW-0732">Signal</keyword>
<evidence type="ECO:0000256" key="6">
    <source>
        <dbReference type="ARBA" id="ARBA00023136"/>
    </source>
</evidence>
<evidence type="ECO:0000256" key="5">
    <source>
        <dbReference type="ARBA" id="ARBA00022729"/>
    </source>
</evidence>
<dbReference type="Proteomes" id="UP001568358">
    <property type="component" value="Unassembled WGS sequence"/>
</dbReference>
<feature type="signal peptide" evidence="8">
    <location>
        <begin position="1"/>
        <end position="24"/>
    </location>
</feature>
<dbReference type="InterPro" id="IPR005017">
    <property type="entry name" value="OMPP1/FadL/TodX"/>
</dbReference>
<organism evidence="9 10">
    <name type="scientific">Halodesulfovibrio aestuarii</name>
    <dbReference type="NCBI Taxonomy" id="126333"/>
    <lineage>
        <taxon>Bacteria</taxon>
        <taxon>Pseudomonadati</taxon>
        <taxon>Thermodesulfobacteriota</taxon>
        <taxon>Desulfovibrionia</taxon>
        <taxon>Desulfovibrionales</taxon>
        <taxon>Desulfovibrionaceae</taxon>
        <taxon>Halodesulfovibrio</taxon>
    </lineage>
</organism>
<feature type="chain" id="PRO_5046397241" evidence="8">
    <location>
        <begin position="25"/>
        <end position="414"/>
    </location>
</feature>
<dbReference type="EMBL" id="JBFSOO010000004">
    <property type="protein sequence ID" value="MEZ6853416.1"/>
    <property type="molecule type" value="Genomic_DNA"/>
</dbReference>
<proteinExistence type="inferred from homology"/>
<evidence type="ECO:0000256" key="7">
    <source>
        <dbReference type="ARBA" id="ARBA00023237"/>
    </source>
</evidence>
<dbReference type="Pfam" id="PF03349">
    <property type="entry name" value="Toluene_X"/>
    <property type="match status" value="1"/>
</dbReference>
<comment type="caution">
    <text evidence="9">The sequence shown here is derived from an EMBL/GenBank/DDBJ whole genome shotgun (WGS) entry which is preliminary data.</text>
</comment>
<gene>
    <name evidence="9" type="ORF">AB2Z07_07730</name>
</gene>
<name>A0ABV4JRN8_9BACT</name>
<comment type="subcellular location">
    <subcellularLocation>
        <location evidence="1">Cell outer membrane</location>
        <topology evidence="1">Multi-pass membrane protein</topology>
    </subcellularLocation>
</comment>
<dbReference type="SUPFAM" id="SSF56935">
    <property type="entry name" value="Porins"/>
    <property type="match status" value="1"/>
</dbReference>
<comment type="similarity">
    <text evidence="2">Belongs to the OmpP1/FadL family.</text>
</comment>
<dbReference type="RefSeq" id="WP_371150392.1">
    <property type="nucleotide sequence ID" value="NZ_CP192217.1"/>
</dbReference>
<evidence type="ECO:0000313" key="10">
    <source>
        <dbReference type="Proteomes" id="UP001568358"/>
    </source>
</evidence>
<dbReference type="PANTHER" id="PTHR35093:SF8">
    <property type="entry name" value="OUTER MEMBRANE PROTEIN NMB0088-RELATED"/>
    <property type="match status" value="1"/>
</dbReference>
<evidence type="ECO:0000256" key="1">
    <source>
        <dbReference type="ARBA" id="ARBA00004571"/>
    </source>
</evidence>
<evidence type="ECO:0000256" key="3">
    <source>
        <dbReference type="ARBA" id="ARBA00022452"/>
    </source>
</evidence>
<keyword evidence="7" id="KW-0998">Cell outer membrane</keyword>
<keyword evidence="4" id="KW-0812">Transmembrane</keyword>
<evidence type="ECO:0000313" key="9">
    <source>
        <dbReference type="EMBL" id="MEZ6853416.1"/>
    </source>
</evidence>
<keyword evidence="6" id="KW-0472">Membrane</keyword>
<dbReference type="Gene3D" id="2.40.160.60">
    <property type="entry name" value="Outer membrane protein transport protein (OMPP1/FadL/TodX)"/>
    <property type="match status" value="1"/>
</dbReference>
<keyword evidence="3" id="KW-1134">Transmembrane beta strand</keyword>